<keyword evidence="1" id="KW-0812">Transmembrane</keyword>
<dbReference type="Pfam" id="PF11911">
    <property type="entry name" value="DUF3429"/>
    <property type="match status" value="1"/>
</dbReference>
<name>A0A1G9ACI7_9GAMM</name>
<dbReference type="AlphaFoldDB" id="A0A1G9ACI7"/>
<dbReference type="STRING" id="658219.SAMN05216212_1945"/>
<reference evidence="3" key="1">
    <citation type="submission" date="2016-10" db="EMBL/GenBank/DDBJ databases">
        <authorList>
            <person name="Varghese N."/>
            <person name="Submissions S."/>
        </authorList>
    </citation>
    <scope>NUCLEOTIDE SEQUENCE [LARGE SCALE GENOMIC DNA]</scope>
    <source>
        <strain evidence="3">CGMCC 1.10658</strain>
    </source>
</reference>
<sequence length="160" mass="17988">MTQLDERITTPERNTRLFDALAYAGVVPFILGIYMEFSRVELLGVDGRLLFSAYSACILSFLCGIWWGGALNRASHPHRMALALLSNLVCLGAWVGLMLYRLPWGMLLLTLGFAFTRWAEARLNPNLPGLYDYFRTRSRVSYIVIACHLVMLGAVLVRTG</sequence>
<keyword evidence="1" id="KW-1133">Transmembrane helix</keyword>
<dbReference type="Proteomes" id="UP000199305">
    <property type="component" value="Unassembled WGS sequence"/>
</dbReference>
<feature type="transmembrane region" description="Helical" evidence="1">
    <location>
        <begin position="49"/>
        <end position="68"/>
    </location>
</feature>
<evidence type="ECO:0008006" key="4">
    <source>
        <dbReference type="Google" id="ProtNLM"/>
    </source>
</evidence>
<dbReference type="RefSeq" id="WP_091512644.1">
    <property type="nucleotide sequence ID" value="NZ_FNFH01000003.1"/>
</dbReference>
<dbReference type="OrthoDB" id="8591832at2"/>
<evidence type="ECO:0000256" key="1">
    <source>
        <dbReference type="SAM" id="Phobius"/>
    </source>
</evidence>
<dbReference type="EMBL" id="FNFH01000003">
    <property type="protein sequence ID" value="SDK24968.1"/>
    <property type="molecule type" value="Genomic_DNA"/>
</dbReference>
<proteinExistence type="predicted"/>
<gene>
    <name evidence="2" type="ORF">SAMN05216212_1945</name>
</gene>
<accession>A0A1G9ACI7</accession>
<evidence type="ECO:0000313" key="2">
    <source>
        <dbReference type="EMBL" id="SDK24968.1"/>
    </source>
</evidence>
<keyword evidence="3" id="KW-1185">Reference proteome</keyword>
<feature type="transmembrane region" description="Helical" evidence="1">
    <location>
        <begin position="20"/>
        <end position="37"/>
    </location>
</feature>
<protein>
    <recommendedName>
        <fullName evidence="4">DUF3429 domain-containing protein</fullName>
    </recommendedName>
</protein>
<feature type="transmembrane region" description="Helical" evidence="1">
    <location>
        <begin position="80"/>
        <end position="97"/>
    </location>
</feature>
<evidence type="ECO:0000313" key="3">
    <source>
        <dbReference type="Proteomes" id="UP000199305"/>
    </source>
</evidence>
<feature type="transmembrane region" description="Helical" evidence="1">
    <location>
        <begin position="139"/>
        <end position="157"/>
    </location>
</feature>
<organism evidence="2 3">
    <name type="scientific">Microbulbifer yueqingensis</name>
    <dbReference type="NCBI Taxonomy" id="658219"/>
    <lineage>
        <taxon>Bacteria</taxon>
        <taxon>Pseudomonadati</taxon>
        <taxon>Pseudomonadota</taxon>
        <taxon>Gammaproteobacteria</taxon>
        <taxon>Cellvibrionales</taxon>
        <taxon>Microbulbiferaceae</taxon>
        <taxon>Microbulbifer</taxon>
    </lineage>
</organism>
<keyword evidence="1" id="KW-0472">Membrane</keyword>
<dbReference type="InterPro" id="IPR021836">
    <property type="entry name" value="DUF3429"/>
</dbReference>